<evidence type="ECO:0000256" key="3">
    <source>
        <dbReference type="ARBA" id="ARBA00023295"/>
    </source>
</evidence>
<evidence type="ECO:0000256" key="2">
    <source>
        <dbReference type="ARBA" id="ARBA00022801"/>
    </source>
</evidence>
<name>A0A9D2QW08_9FIRM</name>
<keyword evidence="2 4" id="KW-0378">Hydrolase</keyword>
<accession>A0A9D2QW08</accession>
<dbReference type="SUPFAM" id="SSF51445">
    <property type="entry name" value="(Trans)glycosidases"/>
    <property type="match status" value="1"/>
</dbReference>
<dbReference type="Proteomes" id="UP000823851">
    <property type="component" value="Unassembled WGS sequence"/>
</dbReference>
<sequence length="692" mass="78691">MKQEYGWNKKYLEKNGKPWFPVMGEFHYSRYKKSLWKEELYKMKAGGVSIVSCYVIWIHHEEEEGRFDFTGCRDLGAFIRLCGEAGLEVFLRIGPWVHGEVRNGGFPDWLMKKGEEGVALRSNDERYLKDVERFWREVYAQVKGEMYEDGGPIIGLQIENEYGHVGGLRGEAGEAHIRALTELAERIGFHAPLRTATGWGGACIGDLLPVMGGYCEAPWDQSLEELAPNANFVFSHIRNDALIASDHHVEDSLTFNEADYPFLTAELGGGLQVTSHRRPVARGKDLGAMSLAKLGSGVAMLGYYMYHGGSNPEGKLSTLQESRETGYLNDLPEINYDFNAPIRQYGTICDSYRELRLLAYFLQDFGEDLAPLEAQIVPDQVRPDDLHTLRVSCRHDGSHGYLFYNNYQRRYPMDPHSHVELKGLCGDEVSFPAIDIADGEYGFFPYHMKLGDAVLRSALASPLCRLKTVGKEVYVFYGDRDPRFAWDTEETAEILHLSRKDALQAARVRLDQDYLILSEDFVWEENGAVKAVGGFDTKLRVFPEIQEAYLPGFVRTGTEGAFTVYERHVEPGAVSVEWELKEETAEKKTYEIRIRYPQQTEGKRAGGQDAFLLFRYAGDRMNLFCEGKKINDYFYTGQEVPLSLGYFDFPDRLEAEIVALCEDTPVFLETWPEMENGTACRLENVSVKEMVY</sequence>
<dbReference type="Pfam" id="PF01301">
    <property type="entry name" value="Glyco_hydro_35"/>
    <property type="match status" value="1"/>
</dbReference>
<evidence type="ECO:0000313" key="7">
    <source>
        <dbReference type="EMBL" id="HJD30709.1"/>
    </source>
</evidence>
<comment type="caution">
    <text evidence="7">The sequence shown here is derived from an EMBL/GenBank/DDBJ whole genome shotgun (WGS) entry which is preliminary data.</text>
</comment>
<dbReference type="EC" id="3.2.1.23" evidence="4"/>
<reference evidence="7" key="2">
    <citation type="submission" date="2021-04" db="EMBL/GenBank/DDBJ databases">
        <authorList>
            <person name="Gilroy R."/>
        </authorList>
    </citation>
    <scope>NUCLEOTIDE SEQUENCE</scope>
    <source>
        <strain evidence="7">ChiHjej8B7-25341</strain>
    </source>
</reference>
<feature type="domain" description="Glycoside hydrolase 35 catalytic" evidence="6">
    <location>
        <begin position="14"/>
        <end position="358"/>
    </location>
</feature>
<evidence type="ECO:0000256" key="1">
    <source>
        <dbReference type="ARBA" id="ARBA00009809"/>
    </source>
</evidence>
<dbReference type="GO" id="GO:0004565">
    <property type="term" value="F:beta-galactosidase activity"/>
    <property type="evidence" value="ECO:0007669"/>
    <property type="project" value="UniProtKB-EC"/>
</dbReference>
<dbReference type="InterPro" id="IPR031330">
    <property type="entry name" value="Gly_Hdrlase_35_cat"/>
</dbReference>
<organism evidence="7 8">
    <name type="scientific">Candidatus Eisenbergiella stercorigallinarum</name>
    <dbReference type="NCBI Taxonomy" id="2838557"/>
    <lineage>
        <taxon>Bacteria</taxon>
        <taxon>Bacillati</taxon>
        <taxon>Bacillota</taxon>
        <taxon>Clostridia</taxon>
        <taxon>Lachnospirales</taxon>
        <taxon>Lachnospiraceae</taxon>
        <taxon>Eisenbergiella</taxon>
    </lineage>
</organism>
<evidence type="ECO:0000256" key="4">
    <source>
        <dbReference type="RuleBase" id="RU000675"/>
    </source>
</evidence>
<evidence type="ECO:0000259" key="6">
    <source>
        <dbReference type="Pfam" id="PF01301"/>
    </source>
</evidence>
<dbReference type="InterPro" id="IPR017853">
    <property type="entry name" value="GH"/>
</dbReference>
<dbReference type="EMBL" id="DWUW01000059">
    <property type="protein sequence ID" value="HJD30709.1"/>
    <property type="molecule type" value="Genomic_DNA"/>
</dbReference>
<dbReference type="PROSITE" id="PS01182">
    <property type="entry name" value="GLYCOSYL_HYDROL_F35"/>
    <property type="match status" value="1"/>
</dbReference>
<evidence type="ECO:0000313" key="8">
    <source>
        <dbReference type="Proteomes" id="UP000823851"/>
    </source>
</evidence>
<dbReference type="GO" id="GO:0005975">
    <property type="term" value="P:carbohydrate metabolic process"/>
    <property type="evidence" value="ECO:0007669"/>
    <property type="project" value="InterPro"/>
</dbReference>
<dbReference type="InterPro" id="IPR019801">
    <property type="entry name" value="Glyco_hydro_35_CS"/>
</dbReference>
<reference evidence="7" key="1">
    <citation type="journal article" date="2021" name="PeerJ">
        <title>Extensive microbial diversity within the chicken gut microbiome revealed by metagenomics and culture.</title>
        <authorList>
            <person name="Gilroy R."/>
            <person name="Ravi A."/>
            <person name="Getino M."/>
            <person name="Pursley I."/>
            <person name="Horton D.L."/>
            <person name="Alikhan N.F."/>
            <person name="Baker D."/>
            <person name="Gharbi K."/>
            <person name="Hall N."/>
            <person name="Watson M."/>
            <person name="Adriaenssens E.M."/>
            <person name="Foster-Nyarko E."/>
            <person name="Jarju S."/>
            <person name="Secka A."/>
            <person name="Antonio M."/>
            <person name="Oren A."/>
            <person name="Chaudhuri R.R."/>
            <person name="La Ragione R."/>
            <person name="Hildebrand F."/>
            <person name="Pallen M.J."/>
        </authorList>
    </citation>
    <scope>NUCLEOTIDE SEQUENCE</scope>
    <source>
        <strain evidence="7">ChiHjej8B7-25341</strain>
    </source>
</reference>
<protein>
    <recommendedName>
        <fullName evidence="4">Beta-galactosidase</fullName>
        <ecNumber evidence="4">3.2.1.23</ecNumber>
    </recommendedName>
</protein>
<comment type="similarity">
    <text evidence="1 5">Belongs to the glycosyl hydrolase 35 family.</text>
</comment>
<comment type="catalytic activity">
    <reaction evidence="4">
        <text>Hydrolysis of terminal non-reducing beta-D-galactose residues in beta-D-galactosides.</text>
        <dbReference type="EC" id="3.2.1.23"/>
    </reaction>
</comment>
<dbReference type="InterPro" id="IPR001944">
    <property type="entry name" value="Glycoside_Hdrlase_35"/>
</dbReference>
<dbReference type="PRINTS" id="PR00742">
    <property type="entry name" value="GLHYDRLASE35"/>
</dbReference>
<evidence type="ECO:0000256" key="5">
    <source>
        <dbReference type="RuleBase" id="RU003679"/>
    </source>
</evidence>
<keyword evidence="3 4" id="KW-0326">Glycosidase</keyword>
<dbReference type="AlphaFoldDB" id="A0A9D2QW08"/>
<dbReference type="Gene3D" id="3.20.20.80">
    <property type="entry name" value="Glycosidases"/>
    <property type="match status" value="1"/>
</dbReference>
<proteinExistence type="inferred from homology"/>
<gene>
    <name evidence="7" type="ORF">H9912_02085</name>
</gene>
<dbReference type="PANTHER" id="PTHR23421">
    <property type="entry name" value="BETA-GALACTOSIDASE RELATED"/>
    <property type="match status" value="1"/>
</dbReference>